<proteinExistence type="predicted"/>
<accession>A0ABN3E9B9</accession>
<dbReference type="RefSeq" id="WP_344637669.1">
    <property type="nucleotide sequence ID" value="NZ_BAAATR010000016.1"/>
</dbReference>
<evidence type="ECO:0000313" key="3">
    <source>
        <dbReference type="Proteomes" id="UP001500305"/>
    </source>
</evidence>
<reference evidence="2 3" key="1">
    <citation type="journal article" date="2019" name="Int. J. Syst. Evol. Microbiol.">
        <title>The Global Catalogue of Microorganisms (GCM) 10K type strain sequencing project: providing services to taxonomists for standard genome sequencing and annotation.</title>
        <authorList>
            <consortium name="The Broad Institute Genomics Platform"/>
            <consortium name="The Broad Institute Genome Sequencing Center for Infectious Disease"/>
            <person name="Wu L."/>
            <person name="Ma J."/>
        </authorList>
    </citation>
    <scope>NUCLEOTIDE SEQUENCE [LARGE SCALE GENOMIC DNA]</scope>
    <source>
        <strain evidence="2 3">JCM 7356</strain>
    </source>
</reference>
<name>A0ABN3E9B9_9ACTN</name>
<evidence type="ECO:0000313" key="2">
    <source>
        <dbReference type="EMBL" id="GAA2251741.1"/>
    </source>
</evidence>
<dbReference type="Proteomes" id="UP001500305">
    <property type="component" value="Unassembled WGS sequence"/>
</dbReference>
<protein>
    <recommendedName>
        <fullName evidence="1">DUF4253 domain-containing protein</fullName>
    </recommendedName>
</protein>
<evidence type="ECO:0000259" key="1">
    <source>
        <dbReference type="Pfam" id="PF14062"/>
    </source>
</evidence>
<organism evidence="2 3">
    <name type="scientific">Kitasatospora cystarginea</name>
    <dbReference type="NCBI Taxonomy" id="58350"/>
    <lineage>
        <taxon>Bacteria</taxon>
        <taxon>Bacillati</taxon>
        <taxon>Actinomycetota</taxon>
        <taxon>Actinomycetes</taxon>
        <taxon>Kitasatosporales</taxon>
        <taxon>Streptomycetaceae</taxon>
        <taxon>Kitasatospora</taxon>
    </lineage>
</organism>
<feature type="domain" description="DUF4253" evidence="1">
    <location>
        <begin position="2"/>
        <end position="65"/>
    </location>
</feature>
<dbReference type="InterPro" id="IPR025349">
    <property type="entry name" value="DUF4253"/>
</dbReference>
<comment type="caution">
    <text evidence="2">The sequence shown here is derived from an EMBL/GenBank/DDBJ whole genome shotgun (WGS) entry which is preliminary data.</text>
</comment>
<dbReference type="EMBL" id="BAAATR010000016">
    <property type="protein sequence ID" value="GAA2251741.1"/>
    <property type="molecule type" value="Genomic_DNA"/>
</dbReference>
<gene>
    <name evidence="2" type="ORF">GCM10010430_38610</name>
</gene>
<sequence length="65" mass="7263">MVAECRFLEDRFGTRLIALRFDQGIVSVAAPPRMIEDALAVAAEHFAFCPDNIRQGHGAIREYAE</sequence>
<keyword evidence="3" id="KW-1185">Reference proteome</keyword>
<dbReference type="Pfam" id="PF14062">
    <property type="entry name" value="DUF4253"/>
    <property type="match status" value="1"/>
</dbReference>